<evidence type="ECO:0000313" key="2">
    <source>
        <dbReference type="Proteomes" id="UP000176336"/>
    </source>
</evidence>
<evidence type="ECO:0000313" key="1">
    <source>
        <dbReference type="EMBL" id="OGE19452.1"/>
    </source>
</evidence>
<reference evidence="1 2" key="1">
    <citation type="journal article" date="2016" name="Nat. Commun.">
        <title>Thousands of microbial genomes shed light on interconnected biogeochemical processes in an aquifer system.</title>
        <authorList>
            <person name="Anantharaman K."/>
            <person name="Brown C.T."/>
            <person name="Hug L.A."/>
            <person name="Sharon I."/>
            <person name="Castelle C.J."/>
            <person name="Probst A.J."/>
            <person name="Thomas B.C."/>
            <person name="Singh A."/>
            <person name="Wilkins M.J."/>
            <person name="Karaoz U."/>
            <person name="Brodie E.L."/>
            <person name="Williams K.H."/>
            <person name="Hubbard S.S."/>
            <person name="Banfield J.F."/>
        </authorList>
    </citation>
    <scope>NUCLEOTIDE SEQUENCE [LARGE SCALE GENOMIC DNA]</scope>
</reference>
<dbReference type="EMBL" id="MFCR01000003">
    <property type="protein sequence ID" value="OGE19452.1"/>
    <property type="molecule type" value="Genomic_DNA"/>
</dbReference>
<organism evidence="1 2">
    <name type="scientific">Candidatus Daviesbacteria bacterium RIFCSPHIGHO2_01_FULL_41_23</name>
    <dbReference type="NCBI Taxonomy" id="1797764"/>
    <lineage>
        <taxon>Bacteria</taxon>
        <taxon>Candidatus Daviesiibacteriota</taxon>
    </lineage>
</organism>
<name>A0A1F5ISV8_9BACT</name>
<protein>
    <recommendedName>
        <fullName evidence="3">Methyltransferase type 11 domain-containing protein</fullName>
    </recommendedName>
</protein>
<dbReference type="SUPFAM" id="SSF53335">
    <property type="entry name" value="S-adenosyl-L-methionine-dependent methyltransferases"/>
    <property type="match status" value="1"/>
</dbReference>
<gene>
    <name evidence="1" type="ORF">A2871_01200</name>
</gene>
<proteinExistence type="predicted"/>
<dbReference type="Proteomes" id="UP000176336">
    <property type="component" value="Unassembled WGS sequence"/>
</dbReference>
<accession>A0A1F5ISV8</accession>
<sequence>MFEAKSIRTIDYSEGQKPPPVFETQTRQVFWEAFHEWFIYTPFTRNLARTYIPSYQAISESEHRYPVDIYLDFKSFNVIVHPLAEQLKWIFTAAGGNIVGKRILDLGCGSNGNTIDSKEFGALFRPWLCRTLLELGAEPIGVDFGDLNGEKFEAHSRDLSLPESLNFVPDDSVDIIHSRALHTSPQLSELRVESGHLMEILNPQIMRILKPQGVFLFSKDF</sequence>
<dbReference type="Gene3D" id="3.40.50.150">
    <property type="entry name" value="Vaccinia Virus protein VP39"/>
    <property type="match status" value="1"/>
</dbReference>
<evidence type="ECO:0008006" key="3">
    <source>
        <dbReference type="Google" id="ProtNLM"/>
    </source>
</evidence>
<comment type="caution">
    <text evidence="1">The sequence shown here is derived from an EMBL/GenBank/DDBJ whole genome shotgun (WGS) entry which is preliminary data.</text>
</comment>
<dbReference type="InterPro" id="IPR029063">
    <property type="entry name" value="SAM-dependent_MTases_sf"/>
</dbReference>
<dbReference type="AlphaFoldDB" id="A0A1F5ISV8"/>